<evidence type="ECO:0000256" key="3">
    <source>
        <dbReference type="ARBA" id="ARBA00022989"/>
    </source>
</evidence>
<protein>
    <recommendedName>
        <fullName evidence="7">Rhodopsin domain-containing protein</fullName>
    </recommendedName>
</protein>
<feature type="transmembrane region" description="Helical" evidence="6">
    <location>
        <begin position="7"/>
        <end position="29"/>
    </location>
</feature>
<keyword evidence="4 6" id="KW-0472">Membrane</keyword>
<name>A0ABR1QDW6_9PEZI</name>
<sequence length="302" mass="33724">MLVVFGFVSNLVTFIPVTIFTSLSALYGVGRHDDELNDFIKLRALEYQYYWQICIAFTILFARWAIVTTLMGLTKGCRLVPQLWFIFAFSAGVFIWELADDIATCDPIAATWNPALGTCSIDAFLARSSGMFVSSAVSFALDLSCVVIAWRLLQDFDFLKQARWALGVIFVFAIYASIAPLARLHSFDAYADPHENLCRVPLVYPFLGHGAAASLTDKLDDIMIWSNIEAGMALIVISVPSLARISMGYFGEWNGDLDTIEFYQSDRLFAGDAGKLPMNELEATKQGGQPRRPAYFTRNYSF</sequence>
<comment type="subcellular location">
    <subcellularLocation>
        <location evidence="1">Membrane</location>
        <topology evidence="1">Multi-pass membrane protein</topology>
    </subcellularLocation>
</comment>
<dbReference type="InterPro" id="IPR049326">
    <property type="entry name" value="Rhodopsin_dom_fungi"/>
</dbReference>
<feature type="transmembrane region" description="Helical" evidence="6">
    <location>
        <begin position="132"/>
        <end position="152"/>
    </location>
</feature>
<evidence type="ECO:0000313" key="9">
    <source>
        <dbReference type="Proteomes" id="UP001391051"/>
    </source>
</evidence>
<evidence type="ECO:0000256" key="2">
    <source>
        <dbReference type="ARBA" id="ARBA00022692"/>
    </source>
</evidence>
<keyword evidence="3 6" id="KW-1133">Transmembrane helix</keyword>
<comment type="similarity">
    <text evidence="5">Belongs to the SAT4 family.</text>
</comment>
<dbReference type="Proteomes" id="UP001391051">
    <property type="component" value="Unassembled WGS sequence"/>
</dbReference>
<accession>A0ABR1QDW6</accession>
<evidence type="ECO:0000256" key="4">
    <source>
        <dbReference type="ARBA" id="ARBA00023136"/>
    </source>
</evidence>
<organism evidence="8 9">
    <name type="scientific">Apiospora aurea</name>
    <dbReference type="NCBI Taxonomy" id="335848"/>
    <lineage>
        <taxon>Eukaryota</taxon>
        <taxon>Fungi</taxon>
        <taxon>Dikarya</taxon>
        <taxon>Ascomycota</taxon>
        <taxon>Pezizomycotina</taxon>
        <taxon>Sordariomycetes</taxon>
        <taxon>Xylariomycetidae</taxon>
        <taxon>Amphisphaeriales</taxon>
        <taxon>Apiosporaceae</taxon>
        <taxon>Apiospora</taxon>
    </lineage>
</organism>
<evidence type="ECO:0000259" key="7">
    <source>
        <dbReference type="Pfam" id="PF20684"/>
    </source>
</evidence>
<feature type="transmembrane region" description="Helical" evidence="6">
    <location>
        <begin position="222"/>
        <end position="243"/>
    </location>
</feature>
<evidence type="ECO:0000256" key="5">
    <source>
        <dbReference type="ARBA" id="ARBA00038359"/>
    </source>
</evidence>
<feature type="transmembrane region" description="Helical" evidence="6">
    <location>
        <begin position="164"/>
        <end position="182"/>
    </location>
</feature>
<gene>
    <name evidence="8" type="ORF">PG986_007796</name>
</gene>
<dbReference type="GeneID" id="92077080"/>
<dbReference type="RefSeq" id="XP_066700130.1">
    <property type="nucleotide sequence ID" value="XM_066844018.1"/>
</dbReference>
<dbReference type="EMBL" id="JAQQWE010000005">
    <property type="protein sequence ID" value="KAK7952068.1"/>
    <property type="molecule type" value="Genomic_DNA"/>
</dbReference>
<evidence type="ECO:0000313" key="8">
    <source>
        <dbReference type="EMBL" id="KAK7952068.1"/>
    </source>
</evidence>
<feature type="transmembrane region" description="Helical" evidence="6">
    <location>
        <begin position="49"/>
        <end position="67"/>
    </location>
</feature>
<keyword evidence="2 6" id="KW-0812">Transmembrane</keyword>
<feature type="transmembrane region" description="Helical" evidence="6">
    <location>
        <begin position="79"/>
        <end position="96"/>
    </location>
</feature>
<comment type="caution">
    <text evidence="8">The sequence shown here is derived from an EMBL/GenBank/DDBJ whole genome shotgun (WGS) entry which is preliminary data.</text>
</comment>
<dbReference type="PANTHER" id="PTHR33048">
    <property type="entry name" value="PTH11-LIKE INTEGRAL MEMBRANE PROTEIN (AFU_ORTHOLOGUE AFUA_5G11245)"/>
    <property type="match status" value="1"/>
</dbReference>
<evidence type="ECO:0000256" key="6">
    <source>
        <dbReference type="SAM" id="Phobius"/>
    </source>
</evidence>
<dbReference type="InterPro" id="IPR052337">
    <property type="entry name" value="SAT4-like"/>
</dbReference>
<keyword evidence="9" id="KW-1185">Reference proteome</keyword>
<dbReference type="Pfam" id="PF20684">
    <property type="entry name" value="Fung_rhodopsin"/>
    <property type="match status" value="1"/>
</dbReference>
<dbReference type="PANTHER" id="PTHR33048:SF123">
    <property type="entry name" value="INTEGRAL MEMBRANE PROTEIN"/>
    <property type="match status" value="1"/>
</dbReference>
<evidence type="ECO:0000256" key="1">
    <source>
        <dbReference type="ARBA" id="ARBA00004141"/>
    </source>
</evidence>
<feature type="domain" description="Rhodopsin" evidence="7">
    <location>
        <begin position="11"/>
        <end position="244"/>
    </location>
</feature>
<proteinExistence type="inferred from homology"/>
<reference evidence="8 9" key="1">
    <citation type="submission" date="2023-01" db="EMBL/GenBank/DDBJ databases">
        <title>Analysis of 21 Apiospora genomes using comparative genomics revels a genus with tremendous synthesis potential of carbohydrate active enzymes and secondary metabolites.</title>
        <authorList>
            <person name="Sorensen T."/>
        </authorList>
    </citation>
    <scope>NUCLEOTIDE SEQUENCE [LARGE SCALE GENOMIC DNA]</scope>
    <source>
        <strain evidence="8 9">CBS 24483</strain>
    </source>
</reference>